<dbReference type="AlphaFoldDB" id="A0A915KT07"/>
<reference evidence="2" key="1">
    <citation type="submission" date="2022-11" db="UniProtKB">
        <authorList>
            <consortium name="WormBaseParasite"/>
        </authorList>
    </citation>
    <scope>IDENTIFICATION</scope>
</reference>
<accession>A0A915KT07</accession>
<keyword evidence="1" id="KW-1185">Reference proteome</keyword>
<evidence type="ECO:0000313" key="2">
    <source>
        <dbReference type="WBParaSite" id="nRc.2.0.1.t42034-RA"/>
    </source>
</evidence>
<sequence length="94" mass="10187">MPQGETAQQLLQTSIVAPPMTTAMLSALGQVLSSTATDNADASGHCKYCDYTLLQTWHLTQILTTPILRILLSVSTHQWPQPPPKQLRGTTATV</sequence>
<dbReference type="Proteomes" id="UP000887565">
    <property type="component" value="Unplaced"/>
</dbReference>
<protein>
    <submittedName>
        <fullName evidence="2">Uncharacterized protein</fullName>
    </submittedName>
</protein>
<evidence type="ECO:0000313" key="1">
    <source>
        <dbReference type="Proteomes" id="UP000887565"/>
    </source>
</evidence>
<proteinExistence type="predicted"/>
<name>A0A915KT07_ROMCU</name>
<dbReference type="WBParaSite" id="nRc.2.0.1.t42034-RA">
    <property type="protein sequence ID" value="nRc.2.0.1.t42034-RA"/>
    <property type="gene ID" value="nRc.2.0.1.g42034"/>
</dbReference>
<organism evidence="1 2">
    <name type="scientific">Romanomermis culicivorax</name>
    <name type="common">Nematode worm</name>
    <dbReference type="NCBI Taxonomy" id="13658"/>
    <lineage>
        <taxon>Eukaryota</taxon>
        <taxon>Metazoa</taxon>
        <taxon>Ecdysozoa</taxon>
        <taxon>Nematoda</taxon>
        <taxon>Enoplea</taxon>
        <taxon>Dorylaimia</taxon>
        <taxon>Mermithida</taxon>
        <taxon>Mermithoidea</taxon>
        <taxon>Mermithidae</taxon>
        <taxon>Romanomermis</taxon>
    </lineage>
</organism>